<gene>
    <name evidence="1" type="primary">LTV1</name>
    <name evidence="1" type="ORF">IWQ57_001324</name>
</gene>
<evidence type="ECO:0000313" key="2">
    <source>
        <dbReference type="Proteomes" id="UP001140234"/>
    </source>
</evidence>
<dbReference type="EMBL" id="JANBUJ010000232">
    <property type="protein sequence ID" value="KAJ2773384.1"/>
    <property type="molecule type" value="Genomic_DNA"/>
</dbReference>
<keyword evidence="2" id="KW-1185">Reference proteome</keyword>
<protein>
    <submittedName>
        <fullName evidence="1">Protein ltv1</fullName>
    </submittedName>
</protein>
<name>A0ACC1K500_9FUNG</name>
<evidence type="ECO:0000313" key="1">
    <source>
        <dbReference type="EMBL" id="KAJ2773384.1"/>
    </source>
</evidence>
<accession>A0ACC1K500</accession>
<proteinExistence type="predicted"/>
<comment type="caution">
    <text evidence="1">The sequence shown here is derived from an EMBL/GenBank/DDBJ whole genome shotgun (WGS) entry which is preliminary data.</text>
</comment>
<dbReference type="Proteomes" id="UP001140234">
    <property type="component" value="Unassembled WGS sequence"/>
</dbReference>
<sequence>MGKKFIDKKSATTYNLVYRSQEDPLAFEEGSTDRVFVEAARKGARGRAAQSKHADQTVQQSLRDLQLDDGGADGGQRQAGEAALYGIFLDDRNYDYTKHLRAVGTGGGVLLEAPSAAAKEKRAAVEIRDAVALPAEVLPSQHRMDIRSSAVPRGLQLDMDPEVRKALEALDEDDADELDDGFMEKLNADELSSADEEGEGSDGFGSGDDEDFDPEDVFAQVQRMKARRERAGSSDDDGDEASVGGSTGFSMSSSAMFRNDKLTLLDEQYERVEAMYEDSGSEGDEGEARYDSDGHYIPERDADGNVLPASTRPDFEAVLDEFLAEYELTGKKMQAVVEGGSGAGKLGTFRNALLEANGGHELGKQAVLQAGQRLEAESRERTDAMDEAELDELFAEKARPTWDCESILSTYSTLENHPATIYEERTPRIRISRKSGLPLAAPAQGNADSDDDDDESGPALAAAPARPANETRDEKRERKRQVQEAKRDRRQQKKETREVYAGRLERQQQSRRDRQQFVVHLG</sequence>
<organism evidence="1 2">
    <name type="scientific">Coemansia nantahalensis</name>
    <dbReference type="NCBI Taxonomy" id="2789366"/>
    <lineage>
        <taxon>Eukaryota</taxon>
        <taxon>Fungi</taxon>
        <taxon>Fungi incertae sedis</taxon>
        <taxon>Zoopagomycota</taxon>
        <taxon>Kickxellomycotina</taxon>
        <taxon>Kickxellomycetes</taxon>
        <taxon>Kickxellales</taxon>
        <taxon>Kickxellaceae</taxon>
        <taxon>Coemansia</taxon>
    </lineage>
</organism>
<reference evidence="1" key="1">
    <citation type="submission" date="2022-07" db="EMBL/GenBank/DDBJ databases">
        <title>Phylogenomic reconstructions and comparative analyses of Kickxellomycotina fungi.</title>
        <authorList>
            <person name="Reynolds N.K."/>
            <person name="Stajich J.E."/>
            <person name="Barry K."/>
            <person name="Grigoriev I.V."/>
            <person name="Crous P."/>
            <person name="Smith M.E."/>
        </authorList>
    </citation>
    <scope>NUCLEOTIDE SEQUENCE</scope>
    <source>
        <strain evidence="1">CBS 109366</strain>
    </source>
</reference>